<keyword evidence="7" id="KW-1185">Reference proteome</keyword>
<feature type="transmembrane region" description="Helical" evidence="5">
    <location>
        <begin position="200"/>
        <end position="219"/>
    </location>
</feature>
<feature type="transmembrane region" description="Helical" evidence="5">
    <location>
        <begin position="6"/>
        <end position="38"/>
    </location>
</feature>
<dbReference type="InterPro" id="IPR051598">
    <property type="entry name" value="TSUP/Inactive_protease-like"/>
</dbReference>
<evidence type="ECO:0000256" key="3">
    <source>
        <dbReference type="ARBA" id="ARBA00022989"/>
    </source>
</evidence>
<keyword evidence="2 5" id="KW-0812">Transmembrane</keyword>
<dbReference type="InterPro" id="IPR002781">
    <property type="entry name" value="TM_pro_TauE-like"/>
</dbReference>
<evidence type="ECO:0000256" key="2">
    <source>
        <dbReference type="ARBA" id="ARBA00022692"/>
    </source>
</evidence>
<name>A0ABM8UY64_9BACT</name>
<protein>
    <recommendedName>
        <fullName evidence="5">Probable membrane transporter protein</fullName>
    </recommendedName>
</protein>
<evidence type="ECO:0000256" key="5">
    <source>
        <dbReference type="RuleBase" id="RU363041"/>
    </source>
</evidence>
<evidence type="ECO:0000313" key="6">
    <source>
        <dbReference type="EMBL" id="CAG5074604.1"/>
    </source>
</evidence>
<evidence type="ECO:0000256" key="4">
    <source>
        <dbReference type="ARBA" id="ARBA00023136"/>
    </source>
</evidence>
<comment type="subcellular location">
    <subcellularLocation>
        <location evidence="5">Cell membrane</location>
        <topology evidence="5">Multi-pass membrane protein</topology>
    </subcellularLocation>
    <subcellularLocation>
        <location evidence="1">Membrane</location>
        <topology evidence="1">Multi-pass membrane protein</topology>
    </subcellularLocation>
</comment>
<sequence>MDLLPLLPFLACLFVVGFLYASVGHGGASGYLATMALFSIRPELMKSSALLLNVFVSFIAFIQYYRAGYFRGEKFWPFALASVPMAFVGARIPLSDSLYRKILAASLILVVIRLLWQLRGKETESKPIPLAWGLAAGAVIGLLSGMIGIGGGILLSPLMLLFHWAKVKETAASSSLFILVNSISGLIGLFSQGFRPEPQIYIWIMAGLLGGICGSYLGSHRLSASSLNYLLAVSVTLACLKLIFT</sequence>
<evidence type="ECO:0000313" key="7">
    <source>
        <dbReference type="Proteomes" id="UP000679725"/>
    </source>
</evidence>
<gene>
    <name evidence="6" type="ORF">DYBT9623_05291</name>
</gene>
<feature type="transmembrane region" description="Helical" evidence="5">
    <location>
        <begin position="75"/>
        <end position="94"/>
    </location>
</feature>
<proteinExistence type="inferred from homology"/>
<feature type="transmembrane region" description="Helical" evidence="5">
    <location>
        <begin position="226"/>
        <end position="244"/>
    </location>
</feature>
<dbReference type="PANTHER" id="PTHR43701">
    <property type="entry name" value="MEMBRANE TRANSPORTER PROTEIN MJ0441-RELATED"/>
    <property type="match status" value="1"/>
</dbReference>
<accession>A0ABM8UY64</accession>
<feature type="transmembrane region" description="Helical" evidence="5">
    <location>
        <begin position="50"/>
        <end position="69"/>
    </location>
</feature>
<keyword evidence="5" id="KW-1003">Cell membrane</keyword>
<feature type="transmembrane region" description="Helical" evidence="5">
    <location>
        <begin position="101"/>
        <end position="118"/>
    </location>
</feature>
<dbReference type="EMBL" id="CAJRAU010000012">
    <property type="protein sequence ID" value="CAG5074604.1"/>
    <property type="molecule type" value="Genomic_DNA"/>
</dbReference>
<dbReference type="PANTHER" id="PTHR43701:SF5">
    <property type="entry name" value="MEMBRANE TRANSPORTER PROTEIN-RELATED"/>
    <property type="match status" value="1"/>
</dbReference>
<organism evidence="6 7">
    <name type="scientific">Dyadobacter linearis</name>
    <dbReference type="NCBI Taxonomy" id="2823330"/>
    <lineage>
        <taxon>Bacteria</taxon>
        <taxon>Pseudomonadati</taxon>
        <taxon>Bacteroidota</taxon>
        <taxon>Cytophagia</taxon>
        <taxon>Cytophagales</taxon>
        <taxon>Spirosomataceae</taxon>
        <taxon>Dyadobacter</taxon>
    </lineage>
</organism>
<feature type="transmembrane region" description="Helical" evidence="5">
    <location>
        <begin position="130"/>
        <end position="155"/>
    </location>
</feature>
<keyword evidence="4 5" id="KW-0472">Membrane</keyword>
<evidence type="ECO:0000256" key="1">
    <source>
        <dbReference type="ARBA" id="ARBA00004141"/>
    </source>
</evidence>
<comment type="similarity">
    <text evidence="5">Belongs to the 4-toluene sulfonate uptake permease (TSUP) (TC 2.A.102) family.</text>
</comment>
<dbReference type="Proteomes" id="UP000679725">
    <property type="component" value="Unassembled WGS sequence"/>
</dbReference>
<dbReference type="Pfam" id="PF01925">
    <property type="entry name" value="TauE"/>
    <property type="match status" value="1"/>
</dbReference>
<comment type="caution">
    <text evidence="6">The sequence shown here is derived from an EMBL/GenBank/DDBJ whole genome shotgun (WGS) entry which is preliminary data.</text>
</comment>
<keyword evidence="3 5" id="KW-1133">Transmembrane helix</keyword>
<feature type="transmembrane region" description="Helical" evidence="5">
    <location>
        <begin position="176"/>
        <end position="194"/>
    </location>
</feature>
<reference evidence="6 7" key="1">
    <citation type="submission" date="2021-04" db="EMBL/GenBank/DDBJ databases">
        <authorList>
            <person name="Rodrigo-Torres L."/>
            <person name="Arahal R. D."/>
            <person name="Lucena T."/>
        </authorList>
    </citation>
    <scope>NUCLEOTIDE SEQUENCE [LARGE SCALE GENOMIC DNA]</scope>
    <source>
        <strain evidence="6 7">CECT 9623</strain>
    </source>
</reference>
<dbReference type="RefSeq" id="WP_215236522.1">
    <property type="nucleotide sequence ID" value="NZ_CAJRAU010000012.1"/>
</dbReference>